<dbReference type="Proteomes" id="UP000694543">
    <property type="component" value="Unplaced"/>
</dbReference>
<feature type="domain" description="Nucleolus and neural progenitor protein-like N-terminal" evidence="1">
    <location>
        <begin position="8"/>
        <end position="195"/>
    </location>
</feature>
<accession>A0A8C3L4P2</accession>
<dbReference type="PANTHER" id="PTHR34761:SF1">
    <property type="entry name" value="NUCLEOLUS AND NEURAL PROGENITOR PROTEIN"/>
    <property type="match status" value="1"/>
</dbReference>
<keyword evidence="3" id="KW-1185">Reference proteome</keyword>
<proteinExistence type="predicted"/>
<evidence type="ECO:0000313" key="3">
    <source>
        <dbReference type="Proteomes" id="UP000694543"/>
    </source>
</evidence>
<organism evidence="2 3">
    <name type="scientific">Chrysolophus pictus</name>
    <name type="common">Golden pheasant</name>
    <name type="synonym">Phasianus pictus</name>
    <dbReference type="NCBI Taxonomy" id="9089"/>
    <lineage>
        <taxon>Eukaryota</taxon>
        <taxon>Metazoa</taxon>
        <taxon>Chordata</taxon>
        <taxon>Craniata</taxon>
        <taxon>Vertebrata</taxon>
        <taxon>Euteleostomi</taxon>
        <taxon>Archelosauria</taxon>
        <taxon>Archosauria</taxon>
        <taxon>Dinosauria</taxon>
        <taxon>Saurischia</taxon>
        <taxon>Theropoda</taxon>
        <taxon>Coelurosauria</taxon>
        <taxon>Aves</taxon>
        <taxon>Neognathae</taxon>
        <taxon>Galloanserae</taxon>
        <taxon>Galliformes</taxon>
        <taxon>Phasianidae</taxon>
        <taxon>Phasianinae</taxon>
        <taxon>Chrysolophus</taxon>
    </lineage>
</organism>
<name>A0A8C3L4P2_CHRPC</name>
<dbReference type="Pfam" id="PF14780">
    <property type="entry name" value="NEPRO_N"/>
    <property type="match status" value="1"/>
</dbReference>
<sequence length="527" mass="58577">MAAPEAAWNRVDVPWPASSSTVAVTAQHPAVSCLPALRRRCVGALKRLSWPGLAAEGRVLRALLYVFHSRLLRHRPYLAMQQVEQCLKRLWKMNLVGCIETLAELIPRKNKAQTQAECLVPSQPMLETVAVKVLGGCKLILRLLDCCCKAFLLSVKHLCSEEFILLNTVASGLLSRLWIQYRCVLRSLISLYGVLSTSLHLVSETQQMPYIKGFTFPSDISSFLGVNLSSEVKKQKAKMLTAKRPTGWLKKLFPTTSEAVSKVGRKRSFVTSASAVKNHSIPVDDIGEPVLATRDGRGNHLWFDVKSLLRPSRPPVKGGRCTTSKPFKETSVSLSSSVAKLQHAGPLIQMFQTAASFGELSEALRKAILWCKGNKLKSAAYFLRSKLLKSNWLHHVEAQGCSLQKKLCCVKTTLCKYLLCGSQNTRWPRQYRGAWFFQRRVKFSKCSKRILKTVQQKHSELFGDHVSSVSPIVRPSSWKGCPIIHTASVKESTAGTPKQLLLKESPKSAHKDSVDVDIDSIFAAMGV</sequence>
<reference evidence="2" key="1">
    <citation type="submission" date="2025-08" db="UniProtKB">
        <authorList>
            <consortium name="Ensembl"/>
        </authorList>
    </citation>
    <scope>IDENTIFICATION</scope>
</reference>
<dbReference type="InterPro" id="IPR027951">
    <property type="entry name" value="Nepro_N"/>
</dbReference>
<dbReference type="GO" id="GO:0045747">
    <property type="term" value="P:positive regulation of Notch signaling pathway"/>
    <property type="evidence" value="ECO:0007669"/>
    <property type="project" value="TreeGrafter"/>
</dbReference>
<dbReference type="AlphaFoldDB" id="A0A8C3L4P2"/>
<dbReference type="GO" id="GO:0005634">
    <property type="term" value="C:nucleus"/>
    <property type="evidence" value="ECO:0007669"/>
    <property type="project" value="TreeGrafter"/>
</dbReference>
<dbReference type="InterPro" id="IPR052835">
    <property type="entry name" value="Nepro"/>
</dbReference>
<reference evidence="2" key="2">
    <citation type="submission" date="2025-09" db="UniProtKB">
        <authorList>
            <consortium name="Ensembl"/>
        </authorList>
    </citation>
    <scope>IDENTIFICATION</scope>
</reference>
<evidence type="ECO:0000259" key="1">
    <source>
        <dbReference type="Pfam" id="PF14780"/>
    </source>
</evidence>
<dbReference type="PANTHER" id="PTHR34761">
    <property type="entry name" value="NUCLEOLUS AND NEURAL PROGENITOR PROTEIN"/>
    <property type="match status" value="1"/>
</dbReference>
<protein>
    <submittedName>
        <fullName evidence="2">Nucleolus and neural progenitor protein</fullName>
    </submittedName>
</protein>
<dbReference type="Ensembl" id="ENSCPIT00010003961.1">
    <property type="protein sequence ID" value="ENSCPIP00010003346.1"/>
    <property type="gene ID" value="ENSCPIG00010002623.1"/>
</dbReference>
<evidence type="ECO:0000313" key="2">
    <source>
        <dbReference type="Ensembl" id="ENSCPIP00010003346.1"/>
    </source>
</evidence>